<evidence type="ECO:0000256" key="1">
    <source>
        <dbReference type="SAM" id="MobiDB-lite"/>
    </source>
</evidence>
<gene>
    <name evidence="2" type="ORF">EGW08_016805</name>
</gene>
<proteinExistence type="predicted"/>
<dbReference type="InterPro" id="IPR009602">
    <property type="entry name" value="CBAR/FAM92"/>
</dbReference>
<feature type="compositionally biased region" description="Acidic residues" evidence="1">
    <location>
        <begin position="290"/>
        <end position="314"/>
    </location>
</feature>
<dbReference type="GO" id="GO:0035869">
    <property type="term" value="C:ciliary transition zone"/>
    <property type="evidence" value="ECO:0007669"/>
    <property type="project" value="TreeGrafter"/>
</dbReference>
<dbReference type="AlphaFoldDB" id="A0A3S1B9N7"/>
<reference evidence="2 3" key="1">
    <citation type="submission" date="2019-01" db="EMBL/GenBank/DDBJ databases">
        <title>A draft genome assembly of the solar-powered sea slug Elysia chlorotica.</title>
        <authorList>
            <person name="Cai H."/>
            <person name="Li Q."/>
            <person name="Fang X."/>
            <person name="Li J."/>
            <person name="Curtis N.E."/>
            <person name="Altenburger A."/>
            <person name="Shibata T."/>
            <person name="Feng M."/>
            <person name="Maeda T."/>
            <person name="Schwartz J.A."/>
            <person name="Shigenobu S."/>
            <person name="Lundholm N."/>
            <person name="Nishiyama T."/>
            <person name="Yang H."/>
            <person name="Hasebe M."/>
            <person name="Li S."/>
            <person name="Pierce S.K."/>
            <person name="Wang J."/>
        </authorList>
    </citation>
    <scope>NUCLEOTIDE SEQUENCE [LARGE SCALE GENOMIC DNA]</scope>
    <source>
        <strain evidence="2">EC2010</strain>
        <tissue evidence="2">Whole organism of an adult</tissue>
    </source>
</reference>
<evidence type="ECO:0000313" key="3">
    <source>
        <dbReference type="Proteomes" id="UP000271974"/>
    </source>
</evidence>
<dbReference type="GO" id="GO:0036064">
    <property type="term" value="C:ciliary basal body"/>
    <property type="evidence" value="ECO:0007669"/>
    <property type="project" value="TreeGrafter"/>
</dbReference>
<dbReference type="InterPro" id="IPR027267">
    <property type="entry name" value="AH/BAR_dom_sf"/>
</dbReference>
<feature type="compositionally biased region" description="Basic and acidic residues" evidence="1">
    <location>
        <begin position="315"/>
        <end position="326"/>
    </location>
</feature>
<feature type="compositionally biased region" description="Polar residues" evidence="1">
    <location>
        <begin position="244"/>
        <end position="263"/>
    </location>
</feature>
<feature type="region of interest" description="Disordered" evidence="1">
    <location>
        <begin position="235"/>
        <end position="326"/>
    </location>
</feature>
<dbReference type="SUPFAM" id="SSF103657">
    <property type="entry name" value="BAR/IMD domain-like"/>
    <property type="match status" value="1"/>
</dbReference>
<sequence length="326" mass="37266">SQLGGPQFKAHYCQRQSKVIQDRITEIENHLSQLCDTSSSYTRKTARLRDKGDLLAKQLMEYAEYEKWNPSLSAGMLKFAENVSAVQDYREAQVKRLEGKIISPLMHYGLLCKQTKNDLKSSFAAIERELVQKKKLETTKAKNPADRSKIAQLENDLQKASIESSRSSKSLEQQVDKFEEKKLKDLKKMMRDFVMIEMHFHAKALELYTQCCQTLESVDSDSDLEEFRHQLRPNGSIRSDIARSASQASLESRQNSTGSSTPRNKPLPQKQATPTPTNSRKRIVPPAPSELEDDSDEEDDDEDESEEDSDEDYTETEKTEPPPKKR</sequence>
<dbReference type="PANTHER" id="PTHR21223:SF2">
    <property type="entry name" value="CBY1-INTERACTING BAR DOMAIN-CONTAINING PROTEIN HOMOLOG"/>
    <property type="match status" value="1"/>
</dbReference>
<dbReference type="PANTHER" id="PTHR21223">
    <property type="entry name" value="CBY1-INTERACTING BAR DOMAIN-CONTAINING PROTEIN HOMOLOG"/>
    <property type="match status" value="1"/>
</dbReference>
<comment type="caution">
    <text evidence="2">The sequence shown here is derived from an EMBL/GenBank/DDBJ whole genome shotgun (WGS) entry which is preliminary data.</text>
</comment>
<dbReference type="EMBL" id="RQTK01000743">
    <property type="protein sequence ID" value="RUS75426.1"/>
    <property type="molecule type" value="Genomic_DNA"/>
</dbReference>
<protein>
    <recommendedName>
        <fullName evidence="4">BAR domain-containing protein</fullName>
    </recommendedName>
</protein>
<feature type="non-terminal residue" evidence="2">
    <location>
        <position position="1"/>
    </location>
</feature>
<evidence type="ECO:0000313" key="2">
    <source>
        <dbReference type="EMBL" id="RUS75426.1"/>
    </source>
</evidence>
<dbReference type="Pfam" id="PF06730">
    <property type="entry name" value="FAM92"/>
    <property type="match status" value="1"/>
</dbReference>
<dbReference type="STRING" id="188477.A0A3S1B9N7"/>
<dbReference type="Proteomes" id="UP000271974">
    <property type="component" value="Unassembled WGS sequence"/>
</dbReference>
<accession>A0A3S1B9N7</accession>
<keyword evidence="3" id="KW-1185">Reference proteome</keyword>
<dbReference type="OrthoDB" id="60621at2759"/>
<dbReference type="Gene3D" id="1.20.1270.60">
    <property type="entry name" value="Arfaptin homology (AH) domain/BAR domain"/>
    <property type="match status" value="1"/>
</dbReference>
<name>A0A3S1B9N7_ELYCH</name>
<organism evidence="2 3">
    <name type="scientific">Elysia chlorotica</name>
    <name type="common">Eastern emerald elysia</name>
    <name type="synonym">Sea slug</name>
    <dbReference type="NCBI Taxonomy" id="188477"/>
    <lineage>
        <taxon>Eukaryota</taxon>
        <taxon>Metazoa</taxon>
        <taxon>Spiralia</taxon>
        <taxon>Lophotrochozoa</taxon>
        <taxon>Mollusca</taxon>
        <taxon>Gastropoda</taxon>
        <taxon>Heterobranchia</taxon>
        <taxon>Euthyneura</taxon>
        <taxon>Panpulmonata</taxon>
        <taxon>Sacoglossa</taxon>
        <taxon>Placobranchoidea</taxon>
        <taxon>Plakobranchidae</taxon>
        <taxon>Elysia</taxon>
    </lineage>
</organism>
<evidence type="ECO:0008006" key="4">
    <source>
        <dbReference type="Google" id="ProtNLM"/>
    </source>
</evidence>
<dbReference type="GO" id="GO:0060271">
    <property type="term" value="P:cilium assembly"/>
    <property type="evidence" value="ECO:0007669"/>
    <property type="project" value="TreeGrafter"/>
</dbReference>